<evidence type="ECO:0000256" key="1">
    <source>
        <dbReference type="SAM" id="MobiDB-lite"/>
    </source>
</evidence>
<protein>
    <recommendedName>
        <fullName evidence="4">Helix-turn-helix domain-containing protein</fullName>
    </recommendedName>
</protein>
<dbReference type="EMBL" id="VIGB01000003">
    <property type="protein sequence ID" value="TQF02591.1"/>
    <property type="molecule type" value="Genomic_DNA"/>
</dbReference>
<feature type="region of interest" description="Disordered" evidence="1">
    <location>
        <begin position="118"/>
        <end position="154"/>
    </location>
</feature>
<evidence type="ECO:0008006" key="4">
    <source>
        <dbReference type="Google" id="ProtNLM"/>
    </source>
</evidence>
<evidence type="ECO:0000313" key="2">
    <source>
        <dbReference type="EMBL" id="TQF02591.1"/>
    </source>
</evidence>
<gene>
    <name evidence="2" type="ORF">E6W39_10355</name>
</gene>
<name>A0A540W0R5_9ACTN</name>
<dbReference type="RefSeq" id="WP_141633282.1">
    <property type="nucleotide sequence ID" value="NZ_VIGB01000003.1"/>
</dbReference>
<organism evidence="2 3">
    <name type="scientific">Kitasatospora acidiphila</name>
    <dbReference type="NCBI Taxonomy" id="2567942"/>
    <lineage>
        <taxon>Bacteria</taxon>
        <taxon>Bacillati</taxon>
        <taxon>Actinomycetota</taxon>
        <taxon>Actinomycetes</taxon>
        <taxon>Kitasatosporales</taxon>
        <taxon>Streptomycetaceae</taxon>
        <taxon>Kitasatospora</taxon>
    </lineage>
</organism>
<reference evidence="2 3" key="1">
    <citation type="submission" date="2019-06" db="EMBL/GenBank/DDBJ databases">
        <title>Description of Kitasatospora acidophila sp. nov. isolated from pine grove soil, and reclassification of Streptomyces novaecaesareae to Kitasatospora novaeceasareae comb. nov.</title>
        <authorList>
            <person name="Kim M.J."/>
        </authorList>
    </citation>
    <scope>NUCLEOTIDE SEQUENCE [LARGE SCALE GENOMIC DNA]</scope>
    <source>
        <strain evidence="2 3">MMS16-CNU292</strain>
    </source>
</reference>
<keyword evidence="3" id="KW-1185">Reference proteome</keyword>
<comment type="caution">
    <text evidence="2">The sequence shown here is derived from an EMBL/GenBank/DDBJ whole genome shotgun (WGS) entry which is preliminary data.</text>
</comment>
<proteinExistence type="predicted"/>
<dbReference type="AlphaFoldDB" id="A0A540W0R5"/>
<dbReference type="OrthoDB" id="3871158at2"/>
<evidence type="ECO:0000313" key="3">
    <source>
        <dbReference type="Proteomes" id="UP000319103"/>
    </source>
</evidence>
<dbReference type="Proteomes" id="UP000319103">
    <property type="component" value="Unassembled WGS sequence"/>
</dbReference>
<sequence>MHVHFIAPERYVRASHDIIRHPRLRATAKTLLLWALSLPPGSRDTILTIGKRMPEGRMAVSRARAQLIEEGYLHIRRTQDPVEGTWSTRVLVSSVPLTDHHEIDAAWRSVGQSPALGEAVSRDVGSSPQVLKTEEKTSPPIKATDPPDDSDGERRAAAAKLLTRLTAGHKPVRLGVVEALELAPLVAEWLARDPDERRLRIALLGDLPAGIVSPLGLLRSRLQRKMPAECEAAAPAVAMGECGHCADPMPGGGTICRRCTGVEPRVLSSRDAAAVELNRRGAALARSLLRGEAAG</sequence>
<accession>A0A540W0R5</accession>